<proteinExistence type="inferred from homology"/>
<dbReference type="InterPro" id="IPR000415">
    <property type="entry name" value="Nitroreductase-like"/>
</dbReference>
<dbReference type="eggNOG" id="COG0778">
    <property type="taxonomic scope" value="Bacteria"/>
</dbReference>
<dbReference type="PANTHER" id="PTHR43673:SF10">
    <property type="entry name" value="NADH DEHYDROGENASE_NAD(P)H NITROREDUCTASE XCC3605-RELATED"/>
    <property type="match status" value="1"/>
</dbReference>
<dbReference type="HOGENOM" id="CLU_070764_8_0_7"/>
<dbReference type="Gene3D" id="2.20.180.10">
    <property type="entry name" value="putative fmn-dependent nitroreductase like domains"/>
    <property type="match status" value="1"/>
</dbReference>
<keyword evidence="2" id="KW-0560">Oxidoreductase</keyword>
<keyword evidence="5" id="KW-1185">Reference proteome</keyword>
<dbReference type="InterPro" id="IPR023312">
    <property type="entry name" value="Put_nitroreductase_C_bac"/>
</dbReference>
<dbReference type="Gene3D" id="3.40.109.10">
    <property type="entry name" value="NADH Oxidase"/>
    <property type="match status" value="1"/>
</dbReference>
<evidence type="ECO:0000259" key="3">
    <source>
        <dbReference type="Pfam" id="PF00881"/>
    </source>
</evidence>
<dbReference type="AlphaFoldDB" id="A8ZT21"/>
<accession>A8ZT21</accession>
<dbReference type="EMBL" id="CP000859">
    <property type="protein sequence ID" value="ABW66185.1"/>
    <property type="molecule type" value="Genomic_DNA"/>
</dbReference>
<evidence type="ECO:0000256" key="1">
    <source>
        <dbReference type="ARBA" id="ARBA00007118"/>
    </source>
</evidence>
<dbReference type="SUPFAM" id="SSF55469">
    <property type="entry name" value="FMN-dependent nitroreductase-like"/>
    <property type="match status" value="1"/>
</dbReference>
<dbReference type="STRING" id="96561.Dole_0375"/>
<organism evidence="4 5">
    <name type="scientific">Desulfosudis oleivorans (strain DSM 6200 / JCM 39069 / Hxd3)</name>
    <name type="common">Desulfococcus oleovorans</name>
    <dbReference type="NCBI Taxonomy" id="96561"/>
    <lineage>
        <taxon>Bacteria</taxon>
        <taxon>Pseudomonadati</taxon>
        <taxon>Thermodesulfobacteriota</taxon>
        <taxon>Desulfobacteria</taxon>
        <taxon>Desulfobacterales</taxon>
        <taxon>Desulfosudaceae</taxon>
        <taxon>Desulfosudis</taxon>
    </lineage>
</organism>
<dbReference type="PANTHER" id="PTHR43673">
    <property type="entry name" value="NAD(P)H NITROREDUCTASE YDGI-RELATED"/>
    <property type="match status" value="1"/>
</dbReference>
<dbReference type="RefSeq" id="WP_012173804.1">
    <property type="nucleotide sequence ID" value="NC_009943.1"/>
</dbReference>
<reference evidence="4 5" key="1">
    <citation type="submission" date="2007-10" db="EMBL/GenBank/DDBJ databases">
        <title>Complete sequence of Desulfococcus oleovorans Hxd3.</title>
        <authorList>
            <consortium name="US DOE Joint Genome Institute"/>
            <person name="Copeland A."/>
            <person name="Lucas S."/>
            <person name="Lapidus A."/>
            <person name="Barry K."/>
            <person name="Glavina del Rio T."/>
            <person name="Dalin E."/>
            <person name="Tice H."/>
            <person name="Pitluck S."/>
            <person name="Kiss H."/>
            <person name="Brettin T."/>
            <person name="Bruce D."/>
            <person name="Detter J.C."/>
            <person name="Han C."/>
            <person name="Schmutz J."/>
            <person name="Larimer F."/>
            <person name="Land M."/>
            <person name="Hauser L."/>
            <person name="Kyrpides N."/>
            <person name="Kim E."/>
            <person name="Wawrik B."/>
            <person name="Richardson P."/>
        </authorList>
    </citation>
    <scope>NUCLEOTIDE SEQUENCE [LARGE SCALE GENOMIC DNA]</scope>
    <source>
        <strain evidence="5">DSM 6200 / JCM 39069 / Hxd3</strain>
    </source>
</reference>
<dbReference type="OrthoDB" id="9804207at2"/>
<sequence>MTTTQPTTIEDLVRKNRTCRRFYENQPVDRDTLCQLINLARLSASAANRQPLKYILSWEKKKNQVIFPCLAWAGYLTEWKGPRAGERPAAYIIITGDTTITDNFWCDHGIAAQSILLGAREMGLAGCMIGAFNEKKLRTGLAIPDHLALLLVIALGKPKEQVVIEEVGPDNDIRYWRDRSGIHHVPKRKLEDIILP</sequence>
<dbReference type="Pfam" id="PF00881">
    <property type="entry name" value="Nitroreductase"/>
    <property type="match status" value="1"/>
</dbReference>
<gene>
    <name evidence="4" type="ordered locus">Dole_0375</name>
</gene>
<comment type="similarity">
    <text evidence="1">Belongs to the nitroreductase family.</text>
</comment>
<dbReference type="KEGG" id="dol:Dole_0375"/>
<evidence type="ECO:0000256" key="2">
    <source>
        <dbReference type="ARBA" id="ARBA00023002"/>
    </source>
</evidence>
<feature type="domain" description="Nitroreductase" evidence="3">
    <location>
        <begin position="15"/>
        <end position="157"/>
    </location>
</feature>
<dbReference type="Proteomes" id="UP000008561">
    <property type="component" value="Chromosome"/>
</dbReference>
<dbReference type="InterPro" id="IPR029479">
    <property type="entry name" value="Nitroreductase"/>
</dbReference>
<dbReference type="CDD" id="cd02062">
    <property type="entry name" value="Nitro_FMN_reductase"/>
    <property type="match status" value="1"/>
</dbReference>
<protein>
    <submittedName>
        <fullName evidence="4">Nitroreductase</fullName>
    </submittedName>
</protein>
<dbReference type="GO" id="GO:0016491">
    <property type="term" value="F:oxidoreductase activity"/>
    <property type="evidence" value="ECO:0007669"/>
    <property type="project" value="UniProtKB-KW"/>
</dbReference>
<evidence type="ECO:0000313" key="4">
    <source>
        <dbReference type="EMBL" id="ABW66185.1"/>
    </source>
</evidence>
<evidence type="ECO:0000313" key="5">
    <source>
        <dbReference type="Proteomes" id="UP000008561"/>
    </source>
</evidence>
<name>A8ZT21_DESOH</name>